<dbReference type="EMBL" id="JBHLZP010000248">
    <property type="protein sequence ID" value="MFB9836069.1"/>
    <property type="molecule type" value="Genomic_DNA"/>
</dbReference>
<organism evidence="1 2">
    <name type="scientific">Actinoallomurus acaciae</name>
    <dbReference type="NCBI Taxonomy" id="502577"/>
    <lineage>
        <taxon>Bacteria</taxon>
        <taxon>Bacillati</taxon>
        <taxon>Actinomycetota</taxon>
        <taxon>Actinomycetes</taxon>
        <taxon>Streptosporangiales</taxon>
        <taxon>Thermomonosporaceae</taxon>
        <taxon>Actinoallomurus</taxon>
    </lineage>
</organism>
<reference evidence="1 2" key="1">
    <citation type="submission" date="2024-09" db="EMBL/GenBank/DDBJ databases">
        <authorList>
            <person name="Sun Q."/>
            <person name="Mori K."/>
        </authorList>
    </citation>
    <scope>NUCLEOTIDE SEQUENCE [LARGE SCALE GENOMIC DNA]</scope>
    <source>
        <strain evidence="1 2">TBRC 0563</strain>
    </source>
</reference>
<proteinExistence type="predicted"/>
<gene>
    <name evidence="1" type="ORF">ACFFNX_28200</name>
</gene>
<accession>A0ABV5YLY8</accession>
<protein>
    <submittedName>
        <fullName evidence="1">Uncharacterized protein</fullName>
    </submittedName>
</protein>
<comment type="caution">
    <text evidence="1">The sequence shown here is derived from an EMBL/GenBank/DDBJ whole genome shotgun (WGS) entry which is preliminary data.</text>
</comment>
<dbReference type="Proteomes" id="UP001589627">
    <property type="component" value="Unassembled WGS sequence"/>
</dbReference>
<sequence length="97" mass="10772">MTLAKKGTRIIVVDGERFRWVVAPDDEPGLAIVVEPADAHGQRMVTWVEHGTIIASGLVARAVREALELDWTPHERGPEVTFRIEDGGPLIRWPPGR</sequence>
<keyword evidence="2" id="KW-1185">Reference proteome</keyword>
<evidence type="ECO:0000313" key="1">
    <source>
        <dbReference type="EMBL" id="MFB9836069.1"/>
    </source>
</evidence>
<name>A0ABV5YLY8_9ACTN</name>
<evidence type="ECO:0000313" key="2">
    <source>
        <dbReference type="Proteomes" id="UP001589627"/>
    </source>
</evidence>
<dbReference type="RefSeq" id="WP_378208599.1">
    <property type="nucleotide sequence ID" value="NZ_JBHLZP010000248.1"/>
</dbReference>